<dbReference type="RefSeq" id="WP_143416604.1">
    <property type="nucleotide sequence ID" value="NZ_VJXR01000001.1"/>
</dbReference>
<feature type="transmembrane region" description="Helical" evidence="1">
    <location>
        <begin position="173"/>
        <end position="199"/>
    </location>
</feature>
<keyword evidence="1" id="KW-1133">Transmembrane helix</keyword>
<accession>A0A552WXU2</accession>
<proteinExistence type="predicted"/>
<dbReference type="Proteomes" id="UP000318693">
    <property type="component" value="Unassembled WGS sequence"/>
</dbReference>
<sequence length="320" mass="32512">MLMALVGLAGLLFGLAISTLLYAGTAAALGLATIGNIGGLLAPFLSPVLATVTAASWLSVAVFTLGVFYVWGYVVATLGVLGPLAPLAAPAPGIVTPVRLAVTLPEYFGRCFLIGLGAGTNFAAWALTPVAGGVIVGTVLLITGALTAVPALSRSRIYQGLMGWTSWLRPASWLATAFGLILFVLNLPTALAAFGLAALRFDFLTATVETAGGTLTAIGATPGSRRGFNLGNFTFVTPGPAATGSFTSPTLSTHETGHTLNAAAFGGLVNWVNALDENPPGVRRSFAYGELTAEGHFPRSGSGFGPGGGLVPRAFVGFWS</sequence>
<evidence type="ECO:0000313" key="3">
    <source>
        <dbReference type="Proteomes" id="UP000318693"/>
    </source>
</evidence>
<evidence type="ECO:0000313" key="2">
    <source>
        <dbReference type="EMBL" id="TRW47650.1"/>
    </source>
</evidence>
<feature type="transmembrane region" description="Helical" evidence="1">
    <location>
        <begin position="134"/>
        <end position="153"/>
    </location>
</feature>
<keyword evidence="3" id="KW-1185">Reference proteome</keyword>
<name>A0A552WXU2_9MICO</name>
<dbReference type="EMBL" id="VJXR01000001">
    <property type="protein sequence ID" value="TRW47650.1"/>
    <property type="molecule type" value="Genomic_DNA"/>
</dbReference>
<comment type="caution">
    <text evidence="2">The sequence shown here is derived from an EMBL/GenBank/DDBJ whole genome shotgun (WGS) entry which is preliminary data.</text>
</comment>
<reference evidence="2 3" key="1">
    <citation type="submission" date="2019-07" db="EMBL/GenBank/DDBJ databases">
        <title>Georgenia wutianyii sp. nov. and Georgenia *** sp. nov. isolated from plateau pika (Ochotona curzoniae) in the Qinghai-Tibet plateau of China.</title>
        <authorList>
            <person name="Tian Z."/>
        </authorList>
    </citation>
    <scope>NUCLEOTIDE SEQUENCE [LARGE SCALE GENOMIC DNA]</scope>
    <source>
        <strain evidence="2 3">Z446</strain>
    </source>
</reference>
<protein>
    <submittedName>
        <fullName evidence="2">Uncharacterized protein</fullName>
    </submittedName>
</protein>
<gene>
    <name evidence="2" type="ORF">FJ693_00680</name>
</gene>
<feature type="transmembrane region" description="Helical" evidence="1">
    <location>
        <begin position="67"/>
        <end position="87"/>
    </location>
</feature>
<feature type="transmembrane region" description="Helical" evidence="1">
    <location>
        <begin position="39"/>
        <end position="60"/>
    </location>
</feature>
<evidence type="ECO:0000256" key="1">
    <source>
        <dbReference type="SAM" id="Phobius"/>
    </source>
</evidence>
<dbReference type="AlphaFoldDB" id="A0A552WXU2"/>
<keyword evidence="1" id="KW-0812">Transmembrane</keyword>
<keyword evidence="1" id="KW-0472">Membrane</keyword>
<organism evidence="2 3">
    <name type="scientific">Georgenia yuyongxinii</name>
    <dbReference type="NCBI Taxonomy" id="2589797"/>
    <lineage>
        <taxon>Bacteria</taxon>
        <taxon>Bacillati</taxon>
        <taxon>Actinomycetota</taxon>
        <taxon>Actinomycetes</taxon>
        <taxon>Micrococcales</taxon>
        <taxon>Bogoriellaceae</taxon>
        <taxon>Georgenia</taxon>
    </lineage>
</organism>